<keyword evidence="2" id="KW-1015">Disulfide bond</keyword>
<dbReference type="PROSITE" id="PS50027">
    <property type="entry name" value="EGF_LAM_2"/>
    <property type="match status" value="1"/>
</dbReference>
<dbReference type="AlphaFoldDB" id="A0A7K7WYV3"/>
<dbReference type="GO" id="GO:0005044">
    <property type="term" value="F:scavenger receptor activity"/>
    <property type="evidence" value="ECO:0007669"/>
    <property type="project" value="InterPro"/>
</dbReference>
<dbReference type="EMBL" id="VZTA01001239">
    <property type="protein sequence ID" value="NXA58400.1"/>
    <property type="molecule type" value="Genomic_DNA"/>
</dbReference>
<dbReference type="SUPFAM" id="SSF57196">
    <property type="entry name" value="EGF/Laminin"/>
    <property type="match status" value="1"/>
</dbReference>
<evidence type="ECO:0000259" key="5">
    <source>
        <dbReference type="PROSITE" id="PS50027"/>
    </source>
</evidence>
<dbReference type="Proteomes" id="UP000586926">
    <property type="component" value="Unassembled WGS sequence"/>
</dbReference>
<keyword evidence="1 2" id="KW-0245">EGF-like domain</keyword>
<keyword evidence="3" id="KW-0424">Laminin EGF-like domain</keyword>
<feature type="domain" description="EGF-like" evidence="4">
    <location>
        <begin position="1"/>
        <end position="20"/>
    </location>
</feature>
<feature type="domain" description="Laminin EGF-like" evidence="5">
    <location>
        <begin position="36"/>
        <end position="67"/>
    </location>
</feature>
<evidence type="ECO:0000256" key="1">
    <source>
        <dbReference type="ARBA" id="ARBA00022536"/>
    </source>
</evidence>
<organism evidence="6 7">
    <name type="scientific">Mohoua ochrocephala</name>
    <dbReference type="NCBI Taxonomy" id="874463"/>
    <lineage>
        <taxon>Eukaryota</taxon>
        <taxon>Metazoa</taxon>
        <taxon>Chordata</taxon>
        <taxon>Craniata</taxon>
        <taxon>Vertebrata</taxon>
        <taxon>Euteleostomi</taxon>
        <taxon>Archelosauria</taxon>
        <taxon>Archosauria</taxon>
        <taxon>Dinosauria</taxon>
        <taxon>Saurischia</taxon>
        <taxon>Theropoda</taxon>
        <taxon>Coelurosauria</taxon>
        <taxon>Aves</taxon>
        <taxon>Neognathae</taxon>
        <taxon>Neoaves</taxon>
        <taxon>Telluraves</taxon>
        <taxon>Australaves</taxon>
        <taxon>Passeriformes</taxon>
        <taxon>Meliphagoidea</taxon>
        <taxon>Acanthizidae</taxon>
        <taxon>Mohoua</taxon>
    </lineage>
</organism>
<dbReference type="PRINTS" id="PR00011">
    <property type="entry name" value="EGFLAMININ"/>
</dbReference>
<feature type="disulfide bond" evidence="3">
    <location>
        <begin position="36"/>
        <end position="48"/>
    </location>
</feature>
<evidence type="ECO:0000313" key="7">
    <source>
        <dbReference type="Proteomes" id="UP000586926"/>
    </source>
</evidence>
<sequence>CHHVTGECSCPPGWTGHDCKHPCSSGHWGRGCANSCACDGSDGGDGGCDPATGACSCEPGFTGERCQ</sequence>
<evidence type="ECO:0000313" key="6">
    <source>
        <dbReference type="EMBL" id="NXA58400.1"/>
    </source>
</evidence>
<evidence type="ECO:0000259" key="4">
    <source>
        <dbReference type="PROSITE" id="PS50026"/>
    </source>
</evidence>
<protein>
    <submittedName>
        <fullName evidence="6">MEG10 protein</fullName>
    </submittedName>
</protein>
<accession>A0A7K7WYV3</accession>
<feature type="non-terminal residue" evidence="6">
    <location>
        <position position="1"/>
    </location>
</feature>
<feature type="disulfide bond" evidence="3">
    <location>
        <begin position="57"/>
        <end position="66"/>
    </location>
</feature>
<dbReference type="PROSITE" id="PS00022">
    <property type="entry name" value="EGF_1"/>
    <property type="match status" value="1"/>
</dbReference>
<dbReference type="PROSITE" id="PS50026">
    <property type="entry name" value="EGF_3"/>
    <property type="match status" value="1"/>
</dbReference>
<dbReference type="InterPro" id="IPR000742">
    <property type="entry name" value="EGF"/>
</dbReference>
<feature type="disulfide bond" evidence="2">
    <location>
        <begin position="10"/>
        <end position="19"/>
    </location>
</feature>
<dbReference type="PANTHER" id="PTHR24043">
    <property type="entry name" value="SCAVENGER RECEPTOR CLASS F"/>
    <property type="match status" value="1"/>
</dbReference>
<feature type="disulfide bond" evidence="3">
    <location>
        <begin position="38"/>
        <end position="55"/>
    </location>
</feature>
<proteinExistence type="predicted"/>
<dbReference type="InterPro" id="IPR002049">
    <property type="entry name" value="LE_dom"/>
</dbReference>
<keyword evidence="7" id="KW-1185">Reference proteome</keyword>
<reference evidence="6 7" key="1">
    <citation type="submission" date="2019-09" db="EMBL/GenBank/DDBJ databases">
        <title>Bird 10,000 Genomes (B10K) Project - Family phase.</title>
        <authorList>
            <person name="Zhang G."/>
        </authorList>
    </citation>
    <scope>NUCLEOTIDE SEQUENCE [LARGE SCALE GENOMIC DNA]</scope>
    <source>
        <strain evidence="6">B10K-DU-030-22</strain>
        <tissue evidence="6">Blood</tissue>
    </source>
</reference>
<comment type="caution">
    <text evidence="6">The sequence shown here is derived from an EMBL/GenBank/DDBJ whole genome shotgun (WGS) entry which is preliminary data.</text>
</comment>
<name>A0A7K7WYV3_9PASS</name>
<dbReference type="Pfam" id="PF00053">
    <property type="entry name" value="EGF_laminin"/>
    <property type="match status" value="1"/>
</dbReference>
<dbReference type="Gene3D" id="2.170.300.10">
    <property type="entry name" value="Tie2 ligand-binding domain superfamily"/>
    <property type="match status" value="1"/>
</dbReference>
<gene>
    <name evidence="6" type="primary">Megf10_0</name>
    <name evidence="6" type="ORF">MOHOCH_R09695</name>
</gene>
<feature type="non-terminal residue" evidence="6">
    <location>
        <position position="67"/>
    </location>
</feature>
<evidence type="ECO:0000256" key="3">
    <source>
        <dbReference type="PROSITE-ProRule" id="PRU00460"/>
    </source>
</evidence>
<dbReference type="InterPro" id="IPR042635">
    <property type="entry name" value="MEGF10/SREC1/2-like"/>
</dbReference>
<comment type="caution">
    <text evidence="2">Lacks conserved residue(s) required for the propagation of feature annotation.</text>
</comment>
<evidence type="ECO:0000256" key="2">
    <source>
        <dbReference type="PROSITE-ProRule" id="PRU00076"/>
    </source>
</evidence>
<dbReference type="PANTHER" id="PTHR24043:SF8">
    <property type="entry name" value="EGF-LIKE DOMAIN-CONTAINING PROTEIN"/>
    <property type="match status" value="1"/>
</dbReference>